<protein>
    <submittedName>
        <fullName evidence="2">AraC-like DNA-binding protein</fullName>
    </submittedName>
</protein>
<dbReference type="OrthoDB" id="8847039at2"/>
<sequence>MAISIPLSSKLADTAEQGYFLRQSSQPNYHFDWHMHDCAMLLWPQVGALDSRWMTEPGTDPQALQLVRHSALLLPVSAAHSTRSAASRQRHGELYLRPELLGKGSRFGVFRLDAATVAMLDALAAPTLAPAGAEPLVQALVAQLAARQPCQWLHPARADQAESVAQRMLKCYARALDLETAMPTVEMVAGELGVSVRRLQRACAVELGSSPVAIRRLLLAAKARELIAQGMAPSSISPHLGFTHSGHLNRLLRGVPG</sequence>
<accession>A0A368XQN4</accession>
<dbReference type="GO" id="GO:0003700">
    <property type="term" value="F:DNA-binding transcription factor activity"/>
    <property type="evidence" value="ECO:0007669"/>
    <property type="project" value="InterPro"/>
</dbReference>
<keyword evidence="2" id="KW-0238">DNA-binding</keyword>
<proteinExistence type="predicted"/>
<evidence type="ECO:0000313" key="2">
    <source>
        <dbReference type="EMBL" id="RCW70322.1"/>
    </source>
</evidence>
<dbReference type="Gene3D" id="1.10.10.60">
    <property type="entry name" value="Homeodomain-like"/>
    <property type="match status" value="1"/>
</dbReference>
<dbReference type="SMART" id="SM00342">
    <property type="entry name" value="HTH_ARAC"/>
    <property type="match status" value="1"/>
</dbReference>
<reference evidence="2 3" key="1">
    <citation type="submission" date="2018-07" db="EMBL/GenBank/DDBJ databases">
        <title>Genomic Encyclopedia of Type Strains, Phase IV (KMG-IV): sequencing the most valuable type-strain genomes for metagenomic binning, comparative biology and taxonomic classification.</title>
        <authorList>
            <person name="Goeker M."/>
        </authorList>
    </citation>
    <scope>NUCLEOTIDE SEQUENCE [LARGE SCALE GENOMIC DNA]</scope>
    <source>
        <strain evidence="2 3">DSM 21634</strain>
    </source>
</reference>
<dbReference type="EMBL" id="QPJK01000005">
    <property type="protein sequence ID" value="RCW70322.1"/>
    <property type="molecule type" value="Genomic_DNA"/>
</dbReference>
<dbReference type="AlphaFoldDB" id="A0A368XQN4"/>
<dbReference type="InterPro" id="IPR018060">
    <property type="entry name" value="HTH_AraC"/>
</dbReference>
<dbReference type="Proteomes" id="UP000252884">
    <property type="component" value="Unassembled WGS sequence"/>
</dbReference>
<dbReference type="Pfam" id="PF12833">
    <property type="entry name" value="HTH_18"/>
    <property type="match status" value="1"/>
</dbReference>
<feature type="domain" description="HTH araC/xylS-type" evidence="1">
    <location>
        <begin position="162"/>
        <end position="257"/>
    </location>
</feature>
<dbReference type="RefSeq" id="WP_114469271.1">
    <property type="nucleotide sequence ID" value="NZ_QPJK01000005.1"/>
</dbReference>
<organism evidence="2 3">
    <name type="scientific">Pseudorhodoferax soli</name>
    <dbReference type="NCBI Taxonomy" id="545864"/>
    <lineage>
        <taxon>Bacteria</taxon>
        <taxon>Pseudomonadati</taxon>
        <taxon>Pseudomonadota</taxon>
        <taxon>Betaproteobacteria</taxon>
        <taxon>Burkholderiales</taxon>
        <taxon>Comamonadaceae</taxon>
    </lineage>
</organism>
<gene>
    <name evidence="2" type="ORF">DES41_105264</name>
</gene>
<dbReference type="GO" id="GO:0043565">
    <property type="term" value="F:sequence-specific DNA binding"/>
    <property type="evidence" value="ECO:0007669"/>
    <property type="project" value="InterPro"/>
</dbReference>
<dbReference type="PROSITE" id="PS01124">
    <property type="entry name" value="HTH_ARAC_FAMILY_2"/>
    <property type="match status" value="1"/>
</dbReference>
<comment type="caution">
    <text evidence="2">The sequence shown here is derived from an EMBL/GenBank/DDBJ whole genome shotgun (WGS) entry which is preliminary data.</text>
</comment>
<evidence type="ECO:0000313" key="3">
    <source>
        <dbReference type="Proteomes" id="UP000252884"/>
    </source>
</evidence>
<keyword evidence="3" id="KW-1185">Reference proteome</keyword>
<evidence type="ECO:0000259" key="1">
    <source>
        <dbReference type="PROSITE" id="PS01124"/>
    </source>
</evidence>
<name>A0A368XQN4_9BURK</name>